<accession>A0AA38HSS8</accession>
<keyword evidence="6" id="KW-0418">Kinase</keyword>
<proteinExistence type="inferred from homology"/>
<dbReference type="PROSITE" id="PS00107">
    <property type="entry name" value="PROTEIN_KINASE_ATP"/>
    <property type="match status" value="1"/>
</dbReference>
<dbReference type="Gene3D" id="3.30.200.20">
    <property type="entry name" value="Phosphorylase Kinase, domain 1"/>
    <property type="match status" value="1"/>
</dbReference>
<reference evidence="13" key="1">
    <citation type="journal article" date="2023" name="G3 (Bethesda)">
        <title>Whole genome assemblies of Zophobas morio and Tenebrio molitor.</title>
        <authorList>
            <person name="Kaur S."/>
            <person name="Stinson S.A."/>
            <person name="diCenzo G.C."/>
        </authorList>
    </citation>
    <scope>NUCLEOTIDE SEQUENCE</scope>
    <source>
        <strain evidence="13">QUZm001</strain>
    </source>
</reference>
<evidence type="ECO:0000256" key="1">
    <source>
        <dbReference type="ARBA" id="ARBA00008718"/>
    </source>
</evidence>
<evidence type="ECO:0000256" key="6">
    <source>
        <dbReference type="ARBA" id="ARBA00022777"/>
    </source>
</evidence>
<gene>
    <name evidence="13" type="ORF">Zmor_003763</name>
</gene>
<dbReference type="Pfam" id="PF14786">
    <property type="entry name" value="Death_2"/>
    <property type="match status" value="2"/>
</dbReference>
<feature type="binding site" evidence="10">
    <location>
        <position position="648"/>
    </location>
    <ligand>
        <name>ATP</name>
        <dbReference type="ChEBI" id="CHEBI:30616"/>
    </ligand>
</feature>
<evidence type="ECO:0000313" key="14">
    <source>
        <dbReference type="Proteomes" id="UP001168821"/>
    </source>
</evidence>
<evidence type="ECO:0000256" key="11">
    <source>
        <dbReference type="SAM" id="MobiDB-lite"/>
    </source>
</evidence>
<dbReference type="PROSITE" id="PS50011">
    <property type="entry name" value="PROTEIN_KINASE_DOM"/>
    <property type="match status" value="1"/>
</dbReference>
<keyword evidence="7 10" id="KW-0067">ATP-binding</keyword>
<dbReference type="SUPFAM" id="SSF56112">
    <property type="entry name" value="Protein kinase-like (PK-like)"/>
    <property type="match status" value="1"/>
</dbReference>
<dbReference type="CDD" id="cd08308">
    <property type="entry name" value="Death_Tube"/>
    <property type="match status" value="1"/>
</dbReference>
<dbReference type="InterPro" id="IPR029397">
    <property type="entry name" value="Tube_Death"/>
</dbReference>
<dbReference type="SMART" id="SM00220">
    <property type="entry name" value="S_TKc"/>
    <property type="match status" value="1"/>
</dbReference>
<organism evidence="13 14">
    <name type="scientific">Zophobas morio</name>
    <dbReference type="NCBI Taxonomy" id="2755281"/>
    <lineage>
        <taxon>Eukaryota</taxon>
        <taxon>Metazoa</taxon>
        <taxon>Ecdysozoa</taxon>
        <taxon>Arthropoda</taxon>
        <taxon>Hexapoda</taxon>
        <taxon>Insecta</taxon>
        <taxon>Pterygota</taxon>
        <taxon>Neoptera</taxon>
        <taxon>Endopterygota</taxon>
        <taxon>Coleoptera</taxon>
        <taxon>Polyphaga</taxon>
        <taxon>Cucujiformia</taxon>
        <taxon>Tenebrionidae</taxon>
        <taxon>Zophobas</taxon>
    </lineage>
</organism>
<dbReference type="InterPro" id="IPR008271">
    <property type="entry name" value="Ser/Thr_kinase_AS"/>
</dbReference>
<dbReference type="InterPro" id="IPR011029">
    <property type="entry name" value="DEATH-like_dom_sf"/>
</dbReference>
<feature type="compositionally biased region" description="Basic and acidic residues" evidence="11">
    <location>
        <begin position="80"/>
        <end position="107"/>
    </location>
</feature>
<dbReference type="GO" id="GO:0004674">
    <property type="term" value="F:protein serine/threonine kinase activity"/>
    <property type="evidence" value="ECO:0007669"/>
    <property type="project" value="UniProtKB-KW"/>
</dbReference>
<evidence type="ECO:0000256" key="8">
    <source>
        <dbReference type="ARBA" id="ARBA00047899"/>
    </source>
</evidence>
<dbReference type="InterPro" id="IPR017441">
    <property type="entry name" value="Protein_kinase_ATP_BS"/>
</dbReference>
<evidence type="ECO:0000259" key="12">
    <source>
        <dbReference type="PROSITE" id="PS50011"/>
    </source>
</evidence>
<evidence type="ECO:0000256" key="5">
    <source>
        <dbReference type="ARBA" id="ARBA00022741"/>
    </source>
</evidence>
<dbReference type="EC" id="2.7.11.1" evidence="2"/>
<dbReference type="GO" id="GO:0005886">
    <property type="term" value="C:plasma membrane"/>
    <property type="evidence" value="ECO:0007669"/>
    <property type="project" value="TreeGrafter"/>
</dbReference>
<dbReference type="AlphaFoldDB" id="A0AA38HSS8"/>
<evidence type="ECO:0000256" key="3">
    <source>
        <dbReference type="ARBA" id="ARBA00022527"/>
    </source>
</evidence>
<dbReference type="EMBL" id="JALNTZ010000010">
    <property type="protein sequence ID" value="KAJ3640469.1"/>
    <property type="molecule type" value="Genomic_DNA"/>
</dbReference>
<comment type="similarity">
    <text evidence="1">Belongs to the protein kinase superfamily. TKL Ser/Thr protein kinase family. Pelle subfamily.</text>
</comment>
<dbReference type="InterPro" id="IPR011009">
    <property type="entry name" value="Kinase-like_dom_sf"/>
</dbReference>
<dbReference type="Gene3D" id="1.10.510.10">
    <property type="entry name" value="Transferase(Phosphotransferase) domain 1"/>
    <property type="match status" value="1"/>
</dbReference>
<keyword evidence="3" id="KW-0723">Serine/threonine-protein kinase</keyword>
<feature type="region of interest" description="Disordered" evidence="11">
    <location>
        <begin position="66"/>
        <end position="135"/>
    </location>
</feature>
<dbReference type="PANTHER" id="PTHR27001">
    <property type="entry name" value="OS01G0253100 PROTEIN"/>
    <property type="match status" value="1"/>
</dbReference>
<name>A0AA38HSS8_9CUCU</name>
<keyword evidence="4" id="KW-0808">Transferase</keyword>
<dbReference type="Gene3D" id="1.10.533.10">
    <property type="entry name" value="Death Domain, Fas"/>
    <property type="match status" value="2"/>
</dbReference>
<evidence type="ECO:0000256" key="10">
    <source>
        <dbReference type="PROSITE-ProRule" id="PRU10141"/>
    </source>
</evidence>
<evidence type="ECO:0000313" key="13">
    <source>
        <dbReference type="EMBL" id="KAJ3640469.1"/>
    </source>
</evidence>
<evidence type="ECO:0000256" key="2">
    <source>
        <dbReference type="ARBA" id="ARBA00012513"/>
    </source>
</evidence>
<feature type="compositionally biased region" description="Basic and acidic residues" evidence="11">
    <location>
        <begin position="115"/>
        <end position="135"/>
    </location>
</feature>
<comment type="caution">
    <text evidence="13">The sequence shown here is derived from an EMBL/GenBank/DDBJ whole genome shotgun (WGS) entry which is preliminary data.</text>
</comment>
<dbReference type="Proteomes" id="UP001168821">
    <property type="component" value="Unassembled WGS sequence"/>
</dbReference>
<dbReference type="FunFam" id="1.10.510.10:FF:000754">
    <property type="entry name" value="Interleukin-1 receptor-associated kinase"/>
    <property type="match status" value="1"/>
</dbReference>
<protein>
    <recommendedName>
        <fullName evidence="2">non-specific serine/threonine protein kinase</fullName>
        <ecNumber evidence="2">2.7.11.1</ecNumber>
    </recommendedName>
</protein>
<comment type="catalytic activity">
    <reaction evidence="8">
        <text>L-threonyl-[protein] + ATP = O-phospho-L-threonyl-[protein] + ADP + H(+)</text>
        <dbReference type="Rhea" id="RHEA:46608"/>
        <dbReference type="Rhea" id="RHEA-COMP:11060"/>
        <dbReference type="Rhea" id="RHEA-COMP:11605"/>
        <dbReference type="ChEBI" id="CHEBI:15378"/>
        <dbReference type="ChEBI" id="CHEBI:30013"/>
        <dbReference type="ChEBI" id="CHEBI:30616"/>
        <dbReference type="ChEBI" id="CHEBI:61977"/>
        <dbReference type="ChEBI" id="CHEBI:456216"/>
        <dbReference type="EC" id="2.7.11.1"/>
    </reaction>
</comment>
<keyword evidence="5 10" id="KW-0547">Nucleotide-binding</keyword>
<evidence type="ECO:0000256" key="4">
    <source>
        <dbReference type="ARBA" id="ARBA00022679"/>
    </source>
</evidence>
<dbReference type="Pfam" id="PF00069">
    <property type="entry name" value="Pkinase"/>
    <property type="match status" value="1"/>
</dbReference>
<dbReference type="PROSITE" id="PS00108">
    <property type="entry name" value="PROTEIN_KINASE_ST"/>
    <property type="match status" value="1"/>
</dbReference>
<keyword evidence="14" id="KW-1185">Reference proteome</keyword>
<feature type="domain" description="Protein kinase" evidence="12">
    <location>
        <begin position="620"/>
        <end position="894"/>
    </location>
</feature>
<dbReference type="PANTHER" id="PTHR27001:SF931">
    <property type="entry name" value="OS11G0664100 PROTEIN"/>
    <property type="match status" value="1"/>
</dbReference>
<dbReference type="InterPro" id="IPR000719">
    <property type="entry name" value="Prot_kinase_dom"/>
</dbReference>
<sequence>MPNTTCYHTWCCSAEFADLYLGFGAELAYRNYPQNLPAISCCPVGVRPSQVFAVRKIKKEEDEIYSGYESPEDSENEITIGERRPKEESVSETDIKIHGPKRVRESQLKSNQKTTHNEKAENNVTKQRDQDLKPAPEKICRAKPIQTRALNNPPKYQSQHFHIIQNASNLLKRFCSEILLKEWGTSGQIRPTLGHLKYLLEKAQLFHAADFVTVDLLKQEPTRPTKGPAAPIVLKSEELEDNVPNNIPHLTSLLASDLLNKIRKLPLAEKSRIVEYLEEEESWKKLMSIIPSTLTEDYRSDISLNNPPKYRSEHFHIIQNASNLTKRFCSEILLREWATSGRIRPALGHLKYLLEKAQLFHAADFVTVDLLKQQKTRPTKGPGAPIVLNSEEIEDSETKRIEKMLDAINYPSSAIENICKHNSVDTNLNYTTKEVQKMIPKIVVSESPEVEEAKPTFNVPVVVQNERNKSESDLIKFSKSIVESDNNVPNKIPDLTSLLESCPSNSEHVSSSSNNIPLVVEDMSEDSSSDNIQPNISSLLGNSSEVIIPALSDLSPESSMSSSSNFPALSHLLGGSDSIANKMRSCASPLPNLSLNTPLPHFTYAQLENATCKFDQIPLIEGGRFLGSGSFGQVYLAKDLFNQPVAVKRLTLENAEVVQIDDRVTKQFITEVEILSKYKHENLVSLLGYSCDGLTYCLVYEYVVGGALKDRLEKKELIWTERLYIALGTARAIAYLHTAYSTPLIHRDVKSANILLDVTNKPKLCDFGLIKHSLNQSTNTVTTIIGTSAYMAPEAFRGDVSPKLDTFSFGVVLLELLTSKPPMDDNREGKDLVTHVDDTCSDDITPLLDVSVGSWSANEINFGQKLYEIAQSCLQEKKQRPLMASVCSNLGELIEKSA</sequence>
<evidence type="ECO:0000256" key="9">
    <source>
        <dbReference type="ARBA" id="ARBA00048679"/>
    </source>
</evidence>
<evidence type="ECO:0000256" key="7">
    <source>
        <dbReference type="ARBA" id="ARBA00022840"/>
    </source>
</evidence>
<dbReference type="SUPFAM" id="SSF47986">
    <property type="entry name" value="DEATH domain"/>
    <property type="match status" value="2"/>
</dbReference>
<comment type="catalytic activity">
    <reaction evidence="9">
        <text>L-seryl-[protein] + ATP = O-phospho-L-seryl-[protein] + ADP + H(+)</text>
        <dbReference type="Rhea" id="RHEA:17989"/>
        <dbReference type="Rhea" id="RHEA-COMP:9863"/>
        <dbReference type="Rhea" id="RHEA-COMP:11604"/>
        <dbReference type="ChEBI" id="CHEBI:15378"/>
        <dbReference type="ChEBI" id="CHEBI:29999"/>
        <dbReference type="ChEBI" id="CHEBI:30616"/>
        <dbReference type="ChEBI" id="CHEBI:83421"/>
        <dbReference type="ChEBI" id="CHEBI:456216"/>
        <dbReference type="EC" id="2.7.11.1"/>
    </reaction>
</comment>
<dbReference type="GO" id="GO:0005524">
    <property type="term" value="F:ATP binding"/>
    <property type="evidence" value="ECO:0007669"/>
    <property type="project" value="UniProtKB-UniRule"/>
</dbReference>